<accession>J0H722</accession>
<evidence type="ECO:0000313" key="1">
    <source>
        <dbReference type="EMBL" id="EJB06005.1"/>
    </source>
</evidence>
<name>J0H722_RHILT</name>
<reference evidence="1 2" key="1">
    <citation type="submission" date="2012-02" db="EMBL/GenBank/DDBJ databases">
        <title>Improved High-Quality Draft Sequence of Rhizobium leguminosarum bv. trifolii WSM597.</title>
        <authorList>
            <consortium name="US DOE Joint Genome Institute"/>
            <person name="Lucas S."/>
            <person name="Han J."/>
            <person name="Lapidus A."/>
            <person name="Cheng J.-F."/>
            <person name="Goodwin L."/>
            <person name="Pitluck S."/>
            <person name="Peters L."/>
            <person name="Ovchinnikova G."/>
            <person name="Held B."/>
            <person name="Detter J.C."/>
            <person name="Han C."/>
            <person name="Tapia R."/>
            <person name="Land M."/>
            <person name="Hauser L."/>
            <person name="Kyrpides N."/>
            <person name="Ivanova N."/>
            <person name="Pagani I."/>
            <person name="Brau L."/>
            <person name="Yates R."/>
            <person name="O'Hara G."/>
            <person name="Rui T."/>
            <person name="Howieson J."/>
            <person name="Reeve W."/>
            <person name="Woyke T."/>
        </authorList>
    </citation>
    <scope>NUCLEOTIDE SEQUENCE [LARGE SCALE GENOMIC DNA]</scope>
    <source>
        <strain evidence="1 2">WSM597</strain>
    </source>
</reference>
<organism evidence="1 2">
    <name type="scientific">Rhizobium leguminosarum bv. trifolii WSM597</name>
    <dbReference type="NCBI Taxonomy" id="754764"/>
    <lineage>
        <taxon>Bacteria</taxon>
        <taxon>Pseudomonadati</taxon>
        <taxon>Pseudomonadota</taxon>
        <taxon>Alphaproteobacteria</taxon>
        <taxon>Hyphomicrobiales</taxon>
        <taxon>Rhizobiaceae</taxon>
        <taxon>Rhizobium/Agrobacterium group</taxon>
        <taxon>Rhizobium</taxon>
    </lineage>
</organism>
<protein>
    <submittedName>
        <fullName evidence="1">Uncharacterized protein</fullName>
    </submittedName>
</protein>
<gene>
    <name evidence="1" type="ORF">Rleg9DRAFT_4900</name>
</gene>
<evidence type="ECO:0000313" key="2">
    <source>
        <dbReference type="Proteomes" id="UP000005092"/>
    </source>
</evidence>
<dbReference type="EMBL" id="JH719381">
    <property type="protein sequence ID" value="EJB06005.1"/>
    <property type="molecule type" value="Genomic_DNA"/>
</dbReference>
<proteinExistence type="predicted"/>
<dbReference type="AlphaFoldDB" id="J0H722"/>
<sequence>MRPAIDRLLISIEVEPLAQIGIFSAKFFGKKLAQSLIFFFQLQEIFHLIDRRHRRG</sequence>
<dbReference type="Proteomes" id="UP000005092">
    <property type="component" value="Unassembled WGS sequence"/>
</dbReference>
<dbReference type="HOGENOM" id="CLU_3011176_0_0_5"/>